<keyword evidence="2" id="KW-1133">Transmembrane helix</keyword>
<evidence type="ECO:0000313" key="3">
    <source>
        <dbReference type="EMBL" id="GAA5042370.1"/>
    </source>
</evidence>
<dbReference type="RefSeq" id="WP_345666665.1">
    <property type="nucleotide sequence ID" value="NZ_BAABKC010000005.1"/>
</dbReference>
<keyword evidence="2" id="KW-0472">Membrane</keyword>
<organism evidence="3 4">
    <name type="scientific">Streptomyces similanensis</name>
    <dbReference type="NCBI Taxonomy" id="1274988"/>
    <lineage>
        <taxon>Bacteria</taxon>
        <taxon>Bacillati</taxon>
        <taxon>Actinomycetota</taxon>
        <taxon>Actinomycetes</taxon>
        <taxon>Kitasatosporales</taxon>
        <taxon>Streptomycetaceae</taxon>
        <taxon>Streptomyces</taxon>
    </lineage>
</organism>
<gene>
    <name evidence="3" type="ORF">GCM10023336_03140</name>
</gene>
<evidence type="ECO:0000256" key="2">
    <source>
        <dbReference type="SAM" id="Phobius"/>
    </source>
</evidence>
<feature type="transmembrane region" description="Helical" evidence="2">
    <location>
        <begin position="52"/>
        <end position="73"/>
    </location>
</feature>
<feature type="compositionally biased region" description="Gly residues" evidence="1">
    <location>
        <begin position="35"/>
        <end position="45"/>
    </location>
</feature>
<reference evidence="4" key="1">
    <citation type="journal article" date="2019" name="Int. J. Syst. Evol. Microbiol.">
        <title>The Global Catalogue of Microorganisms (GCM) 10K type strain sequencing project: providing services to taxonomists for standard genome sequencing and annotation.</title>
        <authorList>
            <consortium name="The Broad Institute Genomics Platform"/>
            <consortium name="The Broad Institute Genome Sequencing Center for Infectious Disease"/>
            <person name="Wu L."/>
            <person name="Ma J."/>
        </authorList>
    </citation>
    <scope>NUCLEOTIDE SEQUENCE [LARGE SCALE GENOMIC DNA]</scope>
    <source>
        <strain evidence="4">JCM 18410</strain>
    </source>
</reference>
<keyword evidence="2" id="KW-0812">Transmembrane</keyword>
<dbReference type="Proteomes" id="UP001500124">
    <property type="component" value="Unassembled WGS sequence"/>
</dbReference>
<feature type="region of interest" description="Disordered" evidence="1">
    <location>
        <begin position="516"/>
        <end position="544"/>
    </location>
</feature>
<name>A0ABP9JU58_9ACTN</name>
<comment type="caution">
    <text evidence="3">The sequence shown here is derived from an EMBL/GenBank/DDBJ whole genome shotgun (WGS) entry which is preliminary data.</text>
</comment>
<dbReference type="EMBL" id="BAABKC010000005">
    <property type="protein sequence ID" value="GAA5042370.1"/>
    <property type="molecule type" value="Genomic_DNA"/>
</dbReference>
<evidence type="ECO:0000313" key="4">
    <source>
        <dbReference type="Proteomes" id="UP001500124"/>
    </source>
</evidence>
<feature type="compositionally biased region" description="Low complexity" evidence="1">
    <location>
        <begin position="411"/>
        <end position="434"/>
    </location>
</feature>
<proteinExistence type="predicted"/>
<feature type="region of interest" description="Disordered" evidence="1">
    <location>
        <begin position="1"/>
        <end position="50"/>
    </location>
</feature>
<accession>A0ABP9JU58</accession>
<keyword evidence="4" id="KW-1185">Reference proteome</keyword>
<evidence type="ECO:0000256" key="1">
    <source>
        <dbReference type="SAM" id="MobiDB-lite"/>
    </source>
</evidence>
<sequence length="544" mass="54313">MNTERADHDDAAGAAGSGASGAGASRTGEDTSGGDTAGARGGGRSRWGRGPLMAVPVAAAVLLVGGGGAYLAAGAADGRTQSAASAGHGTPPPLVLDGYAARGTGGGTDGGTGPGIAPGEPNPYGTTYRAAGALPAGPGSAPVYTARGEVGRAEVARLAKALGVAGAPVAEARAWRVGAVKDGSGPVLRVDRQAPGSWTFSRYAPGTDDCKGSVCGRGPVAPAGRAVSAAAAEKAAAPVLAAVGQGDARVDASRIMGAQRAVTADPTVGGLPTDGWTTDLVVGVRGELVGGSGQVKAPVKGDTYPVLSARRTLDLMNAAPRTDHRMGVGGCASAVPLKDRLEAPCGASSAGGAVKGDVLTVDKAVFGLASRTSEGRRALVPSWLFQVRGAPGQEDFTVTYPAVDPRYLAPSATASATPPASPSARPEPRPSGSGTAAPVTRNVPVTAYGVRDGGLTVTFEGGVCSEYTAVAREAADRVTVTVTEKRWPGRVCIAIAKEYRRTVPLERPLGERKVVRADGDPVPLERPAARTTDAPHANDGRPVR</sequence>
<feature type="compositionally biased region" description="Basic and acidic residues" evidence="1">
    <location>
        <begin position="1"/>
        <end position="11"/>
    </location>
</feature>
<protein>
    <submittedName>
        <fullName evidence="3">Membrane protein</fullName>
    </submittedName>
</protein>
<feature type="region of interest" description="Disordered" evidence="1">
    <location>
        <begin position="411"/>
        <end position="440"/>
    </location>
</feature>